<evidence type="ECO:0000313" key="7">
    <source>
        <dbReference type="EMBL" id="CAB5013789.1"/>
    </source>
</evidence>
<evidence type="ECO:0000313" key="6">
    <source>
        <dbReference type="EMBL" id="CAB4867557.1"/>
    </source>
</evidence>
<dbReference type="GO" id="GO:0046872">
    <property type="term" value="F:metal ion binding"/>
    <property type="evidence" value="ECO:0007669"/>
    <property type="project" value="UniProtKB-KW"/>
</dbReference>
<gene>
    <name evidence="5" type="ORF">UFOPK3164_00317</name>
    <name evidence="6" type="ORF">UFOPK3427_00588</name>
    <name evidence="7" type="ORF">UFOPK4112_00469</name>
</gene>
<dbReference type="EMBL" id="CAFABE010000009">
    <property type="protein sequence ID" value="CAB4819578.1"/>
    <property type="molecule type" value="Genomic_DNA"/>
</dbReference>
<dbReference type="AlphaFoldDB" id="A0A6J7D9Z7"/>
<accession>A0A6J7D9Z7</accession>
<dbReference type="EMBL" id="CAFBPM010000003">
    <property type="protein sequence ID" value="CAB5013789.1"/>
    <property type="molecule type" value="Genomic_DNA"/>
</dbReference>
<evidence type="ECO:0000256" key="3">
    <source>
        <dbReference type="ARBA" id="ARBA00022801"/>
    </source>
</evidence>
<dbReference type="PANTHER" id="PTHR35005">
    <property type="entry name" value="3-DEHYDRO-SCYLLO-INOSOSE HYDROLASE"/>
    <property type="match status" value="1"/>
</dbReference>
<dbReference type="InterPro" id="IPR023871">
    <property type="entry name" value="MftE"/>
</dbReference>
<organism evidence="6">
    <name type="scientific">freshwater metagenome</name>
    <dbReference type="NCBI Taxonomy" id="449393"/>
    <lineage>
        <taxon>unclassified sequences</taxon>
        <taxon>metagenomes</taxon>
        <taxon>ecological metagenomes</taxon>
    </lineage>
</organism>
<dbReference type="EMBL" id="CAFBLT010000001">
    <property type="protein sequence ID" value="CAB4867557.1"/>
    <property type="molecule type" value="Genomic_DNA"/>
</dbReference>
<dbReference type="NCBIfam" id="TIGR03964">
    <property type="entry name" value="mycofact_creat"/>
    <property type="match status" value="1"/>
</dbReference>
<keyword evidence="2" id="KW-0479">Metal-binding</keyword>
<evidence type="ECO:0000256" key="4">
    <source>
        <dbReference type="ARBA" id="ARBA00022833"/>
    </source>
</evidence>
<evidence type="ECO:0000256" key="1">
    <source>
        <dbReference type="ARBA" id="ARBA00001947"/>
    </source>
</evidence>
<keyword evidence="4" id="KW-0862">Zinc</keyword>
<keyword evidence="3" id="KW-0378">Hydrolase</keyword>
<protein>
    <submittedName>
        <fullName evidence="6">Unannotated protein</fullName>
    </submittedName>
</protein>
<dbReference type="InterPro" id="IPR024087">
    <property type="entry name" value="Creatininase-like_sf"/>
</dbReference>
<reference evidence="6" key="1">
    <citation type="submission" date="2020-05" db="EMBL/GenBank/DDBJ databases">
        <authorList>
            <person name="Chiriac C."/>
            <person name="Salcher M."/>
            <person name="Ghai R."/>
            <person name="Kavagutti S V."/>
        </authorList>
    </citation>
    <scope>NUCLEOTIDE SEQUENCE</scope>
</reference>
<evidence type="ECO:0000256" key="2">
    <source>
        <dbReference type="ARBA" id="ARBA00022723"/>
    </source>
</evidence>
<dbReference type="GO" id="GO:0016811">
    <property type="term" value="F:hydrolase activity, acting on carbon-nitrogen (but not peptide) bonds, in linear amides"/>
    <property type="evidence" value="ECO:0007669"/>
    <property type="project" value="TreeGrafter"/>
</dbReference>
<dbReference type="Pfam" id="PF02633">
    <property type="entry name" value="Creatininase"/>
    <property type="match status" value="1"/>
</dbReference>
<comment type="cofactor">
    <cofactor evidence="1">
        <name>Zn(2+)</name>
        <dbReference type="ChEBI" id="CHEBI:29105"/>
    </cofactor>
</comment>
<dbReference type="GO" id="GO:0009231">
    <property type="term" value="P:riboflavin biosynthetic process"/>
    <property type="evidence" value="ECO:0007669"/>
    <property type="project" value="TreeGrafter"/>
</dbReference>
<evidence type="ECO:0000313" key="5">
    <source>
        <dbReference type="EMBL" id="CAB4819578.1"/>
    </source>
</evidence>
<name>A0A6J7D9Z7_9ZZZZ</name>
<proteinExistence type="predicted"/>
<sequence>MDVAASPDHILIMAVGSCEQHGPHLPLGTDTLIAESLCERACDLRNDLVMGPTISLGSSGEHQDFPGTLSIGTEALAALLTEVVRSARRSFQGVVFVSGHGGNASALATTEKLARHEGDALCCFSPSIEGGDAHAGRSETSLLLWLWPEGVGEFEGITGQVAPLSEIMESLREHGVKSVSDNGVLGDPRGASRKEGEALFATLTSQLLTTIEKRFDQ</sequence>
<dbReference type="SUPFAM" id="SSF102215">
    <property type="entry name" value="Creatininase"/>
    <property type="match status" value="1"/>
</dbReference>
<dbReference type="PANTHER" id="PTHR35005:SF1">
    <property type="entry name" value="2-AMINO-5-FORMYLAMINO-6-RIBOSYLAMINOPYRIMIDIN-4(3H)-ONE 5'-MONOPHOSPHATE DEFORMYLASE"/>
    <property type="match status" value="1"/>
</dbReference>
<dbReference type="InterPro" id="IPR003785">
    <property type="entry name" value="Creatininase/forma_Hydrolase"/>
</dbReference>
<dbReference type="Gene3D" id="3.40.50.10310">
    <property type="entry name" value="Creatininase"/>
    <property type="match status" value="1"/>
</dbReference>